<dbReference type="PANTHER" id="PTHR31550">
    <property type="entry name" value="ANKYRIN REPEAT PROTEIN-RELATED-RELATED"/>
    <property type="match status" value="1"/>
</dbReference>
<proteinExistence type="predicted"/>
<dbReference type="EMBL" id="AJWJ01000534">
    <property type="protein sequence ID" value="KAF2070146.1"/>
    <property type="molecule type" value="Genomic_DNA"/>
</dbReference>
<dbReference type="Proteomes" id="UP000695562">
    <property type="component" value="Unassembled WGS sequence"/>
</dbReference>
<name>A0A8J4PP55_9MYCE</name>
<evidence type="ECO:0000313" key="2">
    <source>
        <dbReference type="Proteomes" id="UP000695562"/>
    </source>
</evidence>
<comment type="caution">
    <text evidence="1">The sequence shown here is derived from an EMBL/GenBank/DDBJ whole genome shotgun (WGS) entry which is preliminary data.</text>
</comment>
<protein>
    <submittedName>
        <fullName evidence="1">Uncharacterized protein</fullName>
    </submittedName>
</protein>
<sequence length="748" mass="89158">MMGEIFKSIFLNKYLREKIYDCLRNNKVAAISYKYEDIVDVDWMLKNKHLGLLKEKLKRGFILSDSVHLSSSLFSFIANTDTQLFLMLFQKNKYEHIEYWDTNINKIVSHLQNLEVLEYMYTHGYARELFHLQLDEINFSIIKYLVDKRWYTVTASSLINYFHYKNHWSENSKQIMDLIVENIPCPLSLEQEAQITRILSRYRSTTFFEALSPLVTDTIEPNHKRIKVDNQPAVNFNDIKEILEKYPAPISIQDARLILSNNSNHSILYSDTESLFQLLDRGLVLDEKCFADSIKVSNNQVFFDLWKRFENKIRVTFTSIYFTLKDQDISNYSDKKLKRDPFIKDIGNEIVKSCLLKPNLPIIDFILSCGYGQIQMKRLISKKYSFFKDLVHLICQQDYDIISNICQNYDNVFTRYEFLSYCCEFNEIVAFSHFFPLFKDHLSFNEISQLQEKAFRSKLNWLFYEILEPFRKLLYYQKSKFFFTYSFKMMMPYLSTFIGDQISSRPSFRNPYRFFSKLLLNAIGHSDFVGVKFLFSQFRFPYLEEDVLVVILTSKLSLPIIDYIYKNQTSIFTSQVNVALLFQSMFQLSIYYKKTSLIQYFVENQENYHLKKVENSVREILGLGFPSIYILKPYINHILADYEDYFKKQFTSHREFIDIVYLIDSKTFDSIQEYVEFLVDNDRNHLFRVKILEYLYRNQETFKIKPSFQQDVYQEIAKVHPSKCKNIGKMLNYLGSKCDCIEYGLLNI</sequence>
<keyword evidence="2" id="KW-1185">Reference proteome</keyword>
<reference evidence="1" key="1">
    <citation type="submission" date="2020-01" db="EMBL/GenBank/DDBJ databases">
        <title>Development of genomics and gene disruption for Polysphondylium violaceum indicates a role for the polyketide synthase stlB in stalk morphogenesis.</title>
        <authorList>
            <person name="Narita B."/>
            <person name="Kawabe Y."/>
            <person name="Kin K."/>
            <person name="Saito T."/>
            <person name="Gibbs R."/>
            <person name="Kuspa A."/>
            <person name="Muzny D."/>
            <person name="Queller D."/>
            <person name="Richards S."/>
            <person name="Strassman J."/>
            <person name="Sucgang R."/>
            <person name="Worley K."/>
            <person name="Schaap P."/>
        </authorList>
    </citation>
    <scope>NUCLEOTIDE SEQUENCE</scope>
    <source>
        <strain evidence="1">QSvi11</strain>
    </source>
</reference>
<organism evidence="1 2">
    <name type="scientific">Polysphondylium violaceum</name>
    <dbReference type="NCBI Taxonomy" id="133409"/>
    <lineage>
        <taxon>Eukaryota</taxon>
        <taxon>Amoebozoa</taxon>
        <taxon>Evosea</taxon>
        <taxon>Eumycetozoa</taxon>
        <taxon>Dictyostelia</taxon>
        <taxon>Dictyosteliales</taxon>
        <taxon>Dictyosteliaceae</taxon>
        <taxon>Polysphondylium</taxon>
    </lineage>
</organism>
<dbReference type="AlphaFoldDB" id="A0A8J4PP55"/>
<accession>A0A8J4PP55</accession>
<evidence type="ECO:0000313" key="1">
    <source>
        <dbReference type="EMBL" id="KAF2070146.1"/>
    </source>
</evidence>
<gene>
    <name evidence="1" type="ORF">CYY_008531</name>
</gene>